<evidence type="ECO:0000256" key="6">
    <source>
        <dbReference type="SAM" id="Phobius"/>
    </source>
</evidence>
<feature type="transmembrane region" description="Helical" evidence="6">
    <location>
        <begin position="326"/>
        <end position="346"/>
    </location>
</feature>
<keyword evidence="5 6" id="KW-0472">Membrane</keyword>
<feature type="transmembrane region" description="Helical" evidence="6">
    <location>
        <begin position="378"/>
        <end position="401"/>
    </location>
</feature>
<reference evidence="7 8" key="1">
    <citation type="submission" date="2014-12" db="EMBL/GenBank/DDBJ databases">
        <title>Genomes of Geoalkalibacter ferrihydriticus and Geoalkalibacter subterraneus, two haloalkaliphilic metal-reducing members of the Geobacteraceae.</title>
        <authorList>
            <person name="Badalamenti J.P."/>
            <person name="Torres C.I."/>
            <person name="Krajmalnik-Brown R."/>
            <person name="Bond D.R."/>
        </authorList>
    </citation>
    <scope>NUCLEOTIDE SEQUENCE [LARGE SCALE GENOMIC DNA]</scope>
    <source>
        <strain evidence="7 8">DSM 17813</strain>
    </source>
</reference>
<dbReference type="PANTHER" id="PTHR30250">
    <property type="entry name" value="PST FAMILY PREDICTED COLANIC ACID TRANSPORTER"/>
    <property type="match status" value="1"/>
</dbReference>
<feature type="transmembrane region" description="Helical" evidence="6">
    <location>
        <begin position="74"/>
        <end position="97"/>
    </location>
</feature>
<feature type="transmembrane region" description="Helical" evidence="6">
    <location>
        <begin position="7"/>
        <end position="26"/>
    </location>
</feature>
<name>A0A0C2DR02_9BACT</name>
<evidence type="ECO:0000256" key="5">
    <source>
        <dbReference type="ARBA" id="ARBA00023136"/>
    </source>
</evidence>
<feature type="transmembrane region" description="Helical" evidence="6">
    <location>
        <begin position="144"/>
        <end position="165"/>
    </location>
</feature>
<feature type="transmembrane region" description="Helical" evidence="6">
    <location>
        <begin position="413"/>
        <end position="431"/>
    </location>
</feature>
<gene>
    <name evidence="7" type="ORF">GFER_14910</name>
</gene>
<dbReference type="RefSeq" id="WP_040100677.1">
    <property type="nucleotide sequence ID" value="NZ_JWJD01000007.1"/>
</dbReference>
<keyword evidence="4 6" id="KW-1133">Transmembrane helix</keyword>
<keyword evidence="2" id="KW-1003">Cell membrane</keyword>
<feature type="transmembrane region" description="Helical" evidence="6">
    <location>
        <begin position="353"/>
        <end position="372"/>
    </location>
</feature>
<evidence type="ECO:0000256" key="4">
    <source>
        <dbReference type="ARBA" id="ARBA00022989"/>
    </source>
</evidence>
<protein>
    <submittedName>
        <fullName evidence="7">Uncharacterized protein</fullName>
    </submittedName>
</protein>
<organism evidence="7 8">
    <name type="scientific">Geoalkalibacter ferrihydriticus DSM 17813</name>
    <dbReference type="NCBI Taxonomy" id="1121915"/>
    <lineage>
        <taxon>Bacteria</taxon>
        <taxon>Pseudomonadati</taxon>
        <taxon>Thermodesulfobacteriota</taxon>
        <taxon>Desulfuromonadia</taxon>
        <taxon>Desulfuromonadales</taxon>
        <taxon>Geoalkalibacteraceae</taxon>
        <taxon>Geoalkalibacter</taxon>
    </lineage>
</organism>
<feature type="transmembrane region" description="Helical" evidence="6">
    <location>
        <begin position="32"/>
        <end position="53"/>
    </location>
</feature>
<sequence length="479" mass="50948">MGRGILFVLFSRALFILGGYIIHVYAGRVLSPSLYGTFGVVLAVMTLSAVFLNNGVRQTVSRHISRRPEATGSIYRKGLALQAGLAGLLGLLVFFGAEPLARAFADPALVVPLRICLGVILVQSLFHVQIGALNGQKAFFRENLIGSLYGLAKPLATVLLIAAGFGVSGAVAGFFLAGLLAAAAGGWLMRRASTAAPAEIKIRDLLRGSLLGIVIFGALSVLLHADLLFVKYFVREGLEAGYYTAAAAFSKPAYWVLFSLGTVLLPLLSSGFAAGDLDQCRRHLGQAFRFSTLLVLPAVVLIAATAEEFIVFFYGSAYAPAGQPLAILTVGIYLLGVTSLLVNALLAMGHERLLAWLGLGAIATDLILNAALVPRLGMSGAALATSLCALGFLGVSATMLARKIRFRFRFLSWVRLGILCLALIVGARSGLLSDFPLLLRYGLLYSAFLVALVMIREIGKEDWQAARRLIGLQPDPKPK</sequence>
<dbReference type="GO" id="GO:0005886">
    <property type="term" value="C:plasma membrane"/>
    <property type="evidence" value="ECO:0007669"/>
    <property type="project" value="UniProtKB-SubCell"/>
</dbReference>
<comment type="subcellular location">
    <subcellularLocation>
        <location evidence="1">Cell membrane</location>
        <topology evidence="1">Multi-pass membrane protein</topology>
    </subcellularLocation>
</comment>
<feature type="transmembrane region" description="Helical" evidence="6">
    <location>
        <begin position="171"/>
        <end position="189"/>
    </location>
</feature>
<feature type="transmembrane region" description="Helical" evidence="6">
    <location>
        <begin position="109"/>
        <end position="132"/>
    </location>
</feature>
<dbReference type="PANTHER" id="PTHR30250:SF11">
    <property type="entry name" value="O-ANTIGEN TRANSPORTER-RELATED"/>
    <property type="match status" value="1"/>
</dbReference>
<evidence type="ECO:0000256" key="1">
    <source>
        <dbReference type="ARBA" id="ARBA00004651"/>
    </source>
</evidence>
<comment type="caution">
    <text evidence="7">The sequence shown here is derived from an EMBL/GenBank/DDBJ whole genome shotgun (WGS) entry which is preliminary data.</text>
</comment>
<feature type="transmembrane region" description="Helical" evidence="6">
    <location>
        <begin position="287"/>
        <end position="306"/>
    </location>
</feature>
<evidence type="ECO:0000256" key="3">
    <source>
        <dbReference type="ARBA" id="ARBA00022692"/>
    </source>
</evidence>
<accession>A0A0C2DR02</accession>
<dbReference type="InterPro" id="IPR050833">
    <property type="entry name" value="Poly_Biosynth_Transport"/>
</dbReference>
<feature type="transmembrane region" description="Helical" evidence="6">
    <location>
        <begin position="254"/>
        <end position="275"/>
    </location>
</feature>
<evidence type="ECO:0000313" key="7">
    <source>
        <dbReference type="EMBL" id="KIH75864.1"/>
    </source>
</evidence>
<keyword evidence="8" id="KW-1185">Reference proteome</keyword>
<evidence type="ECO:0000313" key="8">
    <source>
        <dbReference type="Proteomes" id="UP000035068"/>
    </source>
</evidence>
<keyword evidence="3 6" id="KW-0812">Transmembrane</keyword>
<evidence type="ECO:0000256" key="2">
    <source>
        <dbReference type="ARBA" id="ARBA00022475"/>
    </source>
</evidence>
<dbReference type="Proteomes" id="UP000035068">
    <property type="component" value="Unassembled WGS sequence"/>
</dbReference>
<dbReference type="AlphaFoldDB" id="A0A0C2DR02"/>
<feature type="transmembrane region" description="Helical" evidence="6">
    <location>
        <begin position="210"/>
        <end position="234"/>
    </location>
</feature>
<proteinExistence type="predicted"/>
<feature type="transmembrane region" description="Helical" evidence="6">
    <location>
        <begin position="437"/>
        <end position="455"/>
    </location>
</feature>
<dbReference type="Pfam" id="PF13440">
    <property type="entry name" value="Polysacc_synt_3"/>
    <property type="match status" value="1"/>
</dbReference>
<dbReference type="EMBL" id="JWJD01000007">
    <property type="protein sequence ID" value="KIH75864.1"/>
    <property type="molecule type" value="Genomic_DNA"/>
</dbReference>